<gene>
    <name evidence="9" type="ORF">FB558_6295</name>
</gene>
<evidence type="ECO:0000259" key="8">
    <source>
        <dbReference type="PROSITE" id="PS50928"/>
    </source>
</evidence>
<dbReference type="GO" id="GO:0055085">
    <property type="term" value="P:transmembrane transport"/>
    <property type="evidence" value="ECO:0007669"/>
    <property type="project" value="InterPro"/>
</dbReference>
<feature type="domain" description="ABC transmembrane type-1" evidence="8">
    <location>
        <begin position="73"/>
        <end position="261"/>
    </location>
</feature>
<proteinExistence type="inferred from homology"/>
<keyword evidence="4 7" id="KW-0812">Transmembrane</keyword>
<keyword evidence="5 7" id="KW-1133">Transmembrane helix</keyword>
<dbReference type="GO" id="GO:0005886">
    <property type="term" value="C:plasma membrane"/>
    <property type="evidence" value="ECO:0007669"/>
    <property type="project" value="UniProtKB-SubCell"/>
</dbReference>
<keyword evidence="2 7" id="KW-0813">Transport</keyword>
<organism evidence="9 10">
    <name type="scientific">Pseudonocardia kunmingensis</name>
    <dbReference type="NCBI Taxonomy" id="630975"/>
    <lineage>
        <taxon>Bacteria</taxon>
        <taxon>Bacillati</taxon>
        <taxon>Actinomycetota</taxon>
        <taxon>Actinomycetes</taxon>
        <taxon>Pseudonocardiales</taxon>
        <taxon>Pseudonocardiaceae</taxon>
        <taxon>Pseudonocardia</taxon>
    </lineage>
</organism>
<dbReference type="InterPro" id="IPR000515">
    <property type="entry name" value="MetI-like"/>
</dbReference>
<dbReference type="OrthoDB" id="6637947at2"/>
<evidence type="ECO:0000256" key="7">
    <source>
        <dbReference type="RuleBase" id="RU363032"/>
    </source>
</evidence>
<dbReference type="Proteomes" id="UP000315677">
    <property type="component" value="Unassembled WGS sequence"/>
</dbReference>
<dbReference type="PANTHER" id="PTHR43386">
    <property type="entry name" value="OLIGOPEPTIDE TRANSPORT SYSTEM PERMEASE PROTEIN APPC"/>
    <property type="match status" value="1"/>
</dbReference>
<comment type="subcellular location">
    <subcellularLocation>
        <location evidence="1 7">Cell membrane</location>
        <topology evidence="1 7">Multi-pass membrane protein</topology>
    </subcellularLocation>
</comment>
<comment type="similarity">
    <text evidence="7">Belongs to the binding-protein-dependent transport system permease family.</text>
</comment>
<dbReference type="PROSITE" id="PS50928">
    <property type="entry name" value="ABC_TM1"/>
    <property type="match status" value="1"/>
</dbReference>
<evidence type="ECO:0000313" key="10">
    <source>
        <dbReference type="Proteomes" id="UP000315677"/>
    </source>
</evidence>
<evidence type="ECO:0000256" key="5">
    <source>
        <dbReference type="ARBA" id="ARBA00022989"/>
    </source>
</evidence>
<evidence type="ECO:0000256" key="4">
    <source>
        <dbReference type="ARBA" id="ARBA00022692"/>
    </source>
</evidence>
<dbReference type="AlphaFoldDB" id="A0A543D9R9"/>
<evidence type="ECO:0000256" key="3">
    <source>
        <dbReference type="ARBA" id="ARBA00022475"/>
    </source>
</evidence>
<dbReference type="CDD" id="cd06261">
    <property type="entry name" value="TM_PBP2"/>
    <property type="match status" value="1"/>
</dbReference>
<keyword evidence="3" id="KW-1003">Cell membrane</keyword>
<comment type="caution">
    <text evidence="9">The sequence shown here is derived from an EMBL/GenBank/DDBJ whole genome shotgun (WGS) entry which is preliminary data.</text>
</comment>
<evidence type="ECO:0000313" key="9">
    <source>
        <dbReference type="EMBL" id="TQM06060.1"/>
    </source>
</evidence>
<evidence type="ECO:0000256" key="6">
    <source>
        <dbReference type="ARBA" id="ARBA00023136"/>
    </source>
</evidence>
<reference evidence="9 10" key="1">
    <citation type="submission" date="2019-06" db="EMBL/GenBank/DDBJ databases">
        <title>Sequencing the genomes of 1000 actinobacteria strains.</title>
        <authorList>
            <person name="Klenk H.-P."/>
        </authorList>
    </citation>
    <scope>NUCLEOTIDE SEQUENCE [LARGE SCALE GENOMIC DNA]</scope>
    <source>
        <strain evidence="9 10">DSM 45301</strain>
    </source>
</reference>
<dbReference type="PANTHER" id="PTHR43386:SF25">
    <property type="entry name" value="PEPTIDE ABC TRANSPORTER PERMEASE PROTEIN"/>
    <property type="match status" value="1"/>
</dbReference>
<feature type="transmembrane region" description="Helical" evidence="7">
    <location>
        <begin position="241"/>
        <end position="261"/>
    </location>
</feature>
<dbReference type="Gene3D" id="1.10.3720.10">
    <property type="entry name" value="MetI-like"/>
    <property type="match status" value="1"/>
</dbReference>
<keyword evidence="6 7" id="KW-0472">Membrane</keyword>
<evidence type="ECO:0000256" key="1">
    <source>
        <dbReference type="ARBA" id="ARBA00004651"/>
    </source>
</evidence>
<feature type="transmembrane region" description="Helical" evidence="7">
    <location>
        <begin position="77"/>
        <end position="99"/>
    </location>
</feature>
<dbReference type="Pfam" id="PF00528">
    <property type="entry name" value="BPD_transp_1"/>
    <property type="match status" value="1"/>
</dbReference>
<feature type="transmembrane region" description="Helical" evidence="7">
    <location>
        <begin position="111"/>
        <end position="129"/>
    </location>
</feature>
<evidence type="ECO:0000256" key="2">
    <source>
        <dbReference type="ARBA" id="ARBA00022448"/>
    </source>
</evidence>
<accession>A0A543D9R9</accession>
<protein>
    <submittedName>
        <fullName evidence="9">Peptide/nickel transport system permease protein</fullName>
    </submittedName>
</protein>
<dbReference type="EMBL" id="VFPA01000004">
    <property type="protein sequence ID" value="TQM06060.1"/>
    <property type="molecule type" value="Genomic_DNA"/>
</dbReference>
<keyword evidence="10" id="KW-1185">Reference proteome</keyword>
<dbReference type="SUPFAM" id="SSF161098">
    <property type="entry name" value="MetI-like"/>
    <property type="match status" value="1"/>
</dbReference>
<dbReference type="RefSeq" id="WP_142059665.1">
    <property type="nucleotide sequence ID" value="NZ_VFPA01000004.1"/>
</dbReference>
<feature type="transmembrane region" description="Helical" evidence="7">
    <location>
        <begin position="12"/>
        <end position="35"/>
    </location>
</feature>
<dbReference type="InterPro" id="IPR050366">
    <property type="entry name" value="BP-dependent_transpt_permease"/>
</dbReference>
<name>A0A543D9R9_9PSEU</name>
<dbReference type="InterPro" id="IPR035906">
    <property type="entry name" value="MetI-like_sf"/>
</dbReference>
<sequence>MRGRVDRRWRTPAGAGPATVLAAMVALVVIGPFAAPNDPMASLSTAYLAAGGEFPLGTDNLGRDVLSRVLAGGWPVLVLPAVAVTISTSVGVAVGLTLVAGPRRGRRTGQVLDLLLVLPPVLVLVILAFVLGPGVGTLLIIITVLSAPFTARQVRALADPLLDTGFVHIALTEGHNRGTVVLREVLPNIRGPVLADAGNRLVGAVYLVASASFLGISPLPGSTDWASMVAAALGGIMLNPAAVLAPALAIGLVTVPVNLLVDRAAR</sequence>